<proteinExistence type="predicted"/>
<keyword evidence="2" id="KW-1185">Reference proteome</keyword>
<sequence>MMSRTKGGSNRTWTKEEKLRIVRKYFDEGIGRPTLAKEEGISSGMIATWIHKYLNDGEAGLENKKKPGNKFAALHTNKSMNELDRLRLIVAKQEIEIERLKKGYIVKGVGAKKEFVTTKDVSTK</sequence>
<dbReference type="InterPro" id="IPR002514">
    <property type="entry name" value="Transposase_8"/>
</dbReference>
<protein>
    <submittedName>
        <fullName evidence="1">Helix-turn-helix domain-containing protein</fullName>
    </submittedName>
</protein>
<name>A0ABS1EM55_9CLOT</name>
<dbReference type="Proteomes" id="UP000596739">
    <property type="component" value="Unassembled WGS sequence"/>
</dbReference>
<dbReference type="Gene3D" id="1.10.10.10">
    <property type="entry name" value="Winged helix-like DNA-binding domain superfamily/Winged helix DNA-binding domain"/>
    <property type="match status" value="1"/>
</dbReference>
<reference evidence="2" key="1">
    <citation type="submission" date="2021-01" db="EMBL/GenBank/DDBJ databases">
        <title>Genome public.</title>
        <authorList>
            <person name="Liu C."/>
            <person name="Sun Q."/>
        </authorList>
    </citation>
    <scope>NUCLEOTIDE SEQUENCE [LARGE SCALE GENOMIC DNA]</scope>
    <source>
        <strain evidence="2">YIM B02505</strain>
    </source>
</reference>
<dbReference type="EMBL" id="JAENHN010000025">
    <property type="protein sequence ID" value="MBK1810456.1"/>
    <property type="molecule type" value="Genomic_DNA"/>
</dbReference>
<comment type="caution">
    <text evidence="1">The sequence shown here is derived from an EMBL/GenBank/DDBJ whole genome shotgun (WGS) entry which is preliminary data.</text>
</comment>
<dbReference type="InterPro" id="IPR010921">
    <property type="entry name" value="Trp_repressor/repl_initiator"/>
</dbReference>
<dbReference type="Pfam" id="PF01527">
    <property type="entry name" value="HTH_Tnp_1"/>
    <property type="match status" value="1"/>
</dbReference>
<gene>
    <name evidence="1" type="ORF">JHL18_07395</name>
</gene>
<evidence type="ECO:0000313" key="1">
    <source>
        <dbReference type="EMBL" id="MBK1810456.1"/>
    </source>
</evidence>
<evidence type="ECO:0000313" key="2">
    <source>
        <dbReference type="Proteomes" id="UP000596739"/>
    </source>
</evidence>
<organism evidence="1 2">
    <name type="scientific">Clostridium yunnanense</name>
    <dbReference type="NCBI Taxonomy" id="2800325"/>
    <lineage>
        <taxon>Bacteria</taxon>
        <taxon>Bacillati</taxon>
        <taxon>Bacillota</taxon>
        <taxon>Clostridia</taxon>
        <taxon>Eubacteriales</taxon>
        <taxon>Clostridiaceae</taxon>
        <taxon>Clostridium</taxon>
    </lineage>
</organism>
<dbReference type="InterPro" id="IPR036388">
    <property type="entry name" value="WH-like_DNA-bd_sf"/>
</dbReference>
<dbReference type="SUPFAM" id="SSF48295">
    <property type="entry name" value="TrpR-like"/>
    <property type="match status" value="1"/>
</dbReference>
<accession>A0ABS1EM55</accession>